<gene>
    <name evidence="1" type="ORF">EAI_00927</name>
</gene>
<dbReference type="EMBL" id="GL450306">
    <property type="protein sequence ID" value="EFN81217.1"/>
    <property type="molecule type" value="Genomic_DNA"/>
</dbReference>
<dbReference type="InParanoid" id="E2BSW9"/>
<organism evidence="2">
    <name type="scientific">Harpegnathos saltator</name>
    <name type="common">Jerdon's jumping ant</name>
    <dbReference type="NCBI Taxonomy" id="610380"/>
    <lineage>
        <taxon>Eukaryota</taxon>
        <taxon>Metazoa</taxon>
        <taxon>Ecdysozoa</taxon>
        <taxon>Arthropoda</taxon>
        <taxon>Hexapoda</taxon>
        <taxon>Insecta</taxon>
        <taxon>Pterygota</taxon>
        <taxon>Neoptera</taxon>
        <taxon>Endopterygota</taxon>
        <taxon>Hymenoptera</taxon>
        <taxon>Apocrita</taxon>
        <taxon>Aculeata</taxon>
        <taxon>Formicoidea</taxon>
        <taxon>Formicidae</taxon>
        <taxon>Ponerinae</taxon>
        <taxon>Ponerini</taxon>
        <taxon>Harpegnathos</taxon>
    </lineage>
</organism>
<evidence type="ECO:0000313" key="1">
    <source>
        <dbReference type="EMBL" id="EFN81217.1"/>
    </source>
</evidence>
<evidence type="ECO:0000313" key="2">
    <source>
        <dbReference type="Proteomes" id="UP000008237"/>
    </source>
</evidence>
<reference evidence="1 2" key="1">
    <citation type="journal article" date="2010" name="Science">
        <title>Genomic comparison of the ants Camponotus floridanus and Harpegnathos saltator.</title>
        <authorList>
            <person name="Bonasio R."/>
            <person name="Zhang G."/>
            <person name="Ye C."/>
            <person name="Mutti N.S."/>
            <person name="Fang X."/>
            <person name="Qin N."/>
            <person name="Donahue G."/>
            <person name="Yang P."/>
            <person name="Li Q."/>
            <person name="Li C."/>
            <person name="Zhang P."/>
            <person name="Huang Z."/>
            <person name="Berger S.L."/>
            <person name="Reinberg D."/>
            <person name="Wang J."/>
            <person name="Liebig J."/>
        </authorList>
    </citation>
    <scope>NUCLEOTIDE SEQUENCE [LARGE SCALE GENOMIC DNA]</scope>
    <source>
        <strain evidence="1 2">R22 G/1</strain>
    </source>
</reference>
<proteinExistence type="predicted"/>
<accession>E2BSW9</accession>
<dbReference type="Proteomes" id="UP000008237">
    <property type="component" value="Unassembled WGS sequence"/>
</dbReference>
<protein>
    <submittedName>
        <fullName evidence="1">Uncharacterized protein</fullName>
    </submittedName>
</protein>
<keyword evidence="2" id="KW-1185">Reference proteome</keyword>
<sequence>MVSRDIIGHTSLYHYSAVIRDFFSQQFAELRGIQSCFRWHDMSSDTSEGSRPILILVILFNRIISNSNQAVIVNPREQSIREFTCNIRLYHILYDYWDLDENMIAVTFVSAASGQIIEVARPIFSLPRLPASSWTNPDIPAKSQLTAN</sequence>
<dbReference type="AlphaFoldDB" id="E2BSW9"/>
<name>E2BSW9_HARSA</name>